<accession>A0A2N7UD36</accession>
<feature type="region of interest" description="Disordered" evidence="1">
    <location>
        <begin position="91"/>
        <end position="114"/>
    </location>
</feature>
<dbReference type="RefSeq" id="WP_102589364.1">
    <property type="nucleotide sequence ID" value="NZ_BNAE01000001.1"/>
</dbReference>
<evidence type="ECO:0000313" key="2">
    <source>
        <dbReference type="EMBL" id="PMR78301.1"/>
    </source>
</evidence>
<comment type="caution">
    <text evidence="2">The sequence shown here is derived from an EMBL/GenBank/DDBJ whole genome shotgun (WGS) entry which is preliminary data.</text>
</comment>
<gene>
    <name evidence="2" type="ORF">C1H70_16195</name>
</gene>
<dbReference type="Proteomes" id="UP000235547">
    <property type="component" value="Unassembled WGS sequence"/>
</dbReference>
<reference evidence="2 3" key="1">
    <citation type="submission" date="2018-01" db="EMBL/GenBank/DDBJ databases">
        <title>Halomonas endophytica sp. nov., isolated from storage liquid in the stems of Populus euphratica.</title>
        <authorList>
            <person name="Chen C."/>
        </authorList>
    </citation>
    <scope>NUCLEOTIDE SEQUENCE [LARGE SCALE GENOMIC DNA]</scope>
    <source>
        <strain evidence="2 3">BZ-SZ-XJ27</strain>
    </source>
</reference>
<sequence>MSLSIDRLELTLPASLGRRKHAIHRLLRQELAKLDWPAGDWPTMVVPTINLAYGSTNLGVARQLARQLHGQAWQYSNGLYSKGQYSNGQYSKGMPSAAGSALPGARSSRHGGDA</sequence>
<evidence type="ECO:0000313" key="3">
    <source>
        <dbReference type="Proteomes" id="UP000235547"/>
    </source>
</evidence>
<dbReference type="OrthoDB" id="7069143at2"/>
<keyword evidence="3" id="KW-1185">Reference proteome</keyword>
<dbReference type="EMBL" id="PNRG01000033">
    <property type="protein sequence ID" value="PMR78301.1"/>
    <property type="molecule type" value="Genomic_DNA"/>
</dbReference>
<organism evidence="2 3">
    <name type="scientific">Halomonas urumqiensis</name>
    <dbReference type="NCBI Taxonomy" id="1684789"/>
    <lineage>
        <taxon>Bacteria</taxon>
        <taxon>Pseudomonadati</taxon>
        <taxon>Pseudomonadota</taxon>
        <taxon>Gammaproteobacteria</taxon>
        <taxon>Oceanospirillales</taxon>
        <taxon>Halomonadaceae</taxon>
        <taxon>Halomonas</taxon>
    </lineage>
</organism>
<proteinExistence type="predicted"/>
<evidence type="ECO:0000256" key="1">
    <source>
        <dbReference type="SAM" id="MobiDB-lite"/>
    </source>
</evidence>
<dbReference type="AlphaFoldDB" id="A0A2N7UD36"/>
<name>A0A2N7UD36_9GAMM</name>
<protein>
    <submittedName>
        <fullName evidence="2">Uncharacterized protein</fullName>
    </submittedName>
</protein>